<feature type="domain" description="Response regulatory" evidence="3">
    <location>
        <begin position="9"/>
        <end position="117"/>
    </location>
</feature>
<evidence type="ECO:0000259" key="3">
    <source>
        <dbReference type="PROSITE" id="PS50110"/>
    </source>
</evidence>
<feature type="modified residue" description="4-aspartylphosphate" evidence="1">
    <location>
        <position position="59"/>
    </location>
</feature>
<name>A0A1T5LAL7_9GAMM</name>
<dbReference type="Pfam" id="PF00072">
    <property type="entry name" value="Response_reg"/>
    <property type="match status" value="1"/>
</dbReference>
<dbReference type="Gene3D" id="3.40.50.2300">
    <property type="match status" value="1"/>
</dbReference>
<protein>
    <submittedName>
        <fullName evidence="4">CheY chemotaxis protein or a CheY-like REC (Receiver) domain</fullName>
    </submittedName>
</protein>
<proteinExistence type="predicted"/>
<keyword evidence="5" id="KW-1185">Reference proteome</keyword>
<dbReference type="InterPro" id="IPR011006">
    <property type="entry name" value="CheY-like_superfamily"/>
</dbReference>
<dbReference type="InterPro" id="IPR001789">
    <property type="entry name" value="Sig_transdc_resp-reg_receiver"/>
</dbReference>
<reference evidence="4 5" key="1">
    <citation type="submission" date="2017-02" db="EMBL/GenBank/DDBJ databases">
        <authorList>
            <person name="Peterson S.W."/>
        </authorList>
    </citation>
    <scope>NUCLEOTIDE SEQUENCE [LARGE SCALE GENOMIC DNA]</scope>
    <source>
        <strain evidence="4 5">P15</strain>
    </source>
</reference>
<evidence type="ECO:0000256" key="2">
    <source>
        <dbReference type="SAM" id="MobiDB-lite"/>
    </source>
</evidence>
<evidence type="ECO:0000313" key="4">
    <source>
        <dbReference type="EMBL" id="SKC73087.1"/>
    </source>
</evidence>
<dbReference type="SMART" id="SM00448">
    <property type="entry name" value="REC"/>
    <property type="match status" value="1"/>
</dbReference>
<accession>A0A1T5LAL7</accession>
<dbReference type="OrthoDB" id="582170at2"/>
<evidence type="ECO:0000256" key="1">
    <source>
        <dbReference type="PROSITE-ProRule" id="PRU00169"/>
    </source>
</evidence>
<dbReference type="RefSeq" id="WP_079724594.1">
    <property type="nucleotide sequence ID" value="NZ_BMCL01000001.1"/>
</dbReference>
<keyword evidence="1" id="KW-0597">Phosphoprotein</keyword>
<dbReference type="STRING" id="428993.SAMN06296058_2212"/>
<gene>
    <name evidence="4" type="ORF">SAMN06296058_2212</name>
</gene>
<dbReference type="AlphaFoldDB" id="A0A1T5LAL7"/>
<sequence>METLLAGKRVLVVEDESLVAELVADIADDMSAERVGIVATVGQALKSIATEPWDLAILDFNLQGTPSWPVAEALRDRGIPYLMVSGYGQDLIVDPGTPLLAKPYSVADFVAAIRLVCHATPSSHNVAGATGSGTLAGSGAPPVTPRLR</sequence>
<organism evidence="4 5">
    <name type="scientific">Pseudoxanthomonas indica</name>
    <dbReference type="NCBI Taxonomy" id="428993"/>
    <lineage>
        <taxon>Bacteria</taxon>
        <taxon>Pseudomonadati</taxon>
        <taxon>Pseudomonadota</taxon>
        <taxon>Gammaproteobacteria</taxon>
        <taxon>Lysobacterales</taxon>
        <taxon>Lysobacteraceae</taxon>
        <taxon>Pseudoxanthomonas</taxon>
    </lineage>
</organism>
<dbReference type="Proteomes" id="UP000190341">
    <property type="component" value="Unassembled WGS sequence"/>
</dbReference>
<dbReference type="GO" id="GO:0000160">
    <property type="term" value="P:phosphorelay signal transduction system"/>
    <property type="evidence" value="ECO:0007669"/>
    <property type="project" value="InterPro"/>
</dbReference>
<feature type="region of interest" description="Disordered" evidence="2">
    <location>
        <begin position="127"/>
        <end position="148"/>
    </location>
</feature>
<dbReference type="EMBL" id="FUZV01000002">
    <property type="protein sequence ID" value="SKC73087.1"/>
    <property type="molecule type" value="Genomic_DNA"/>
</dbReference>
<dbReference type="PROSITE" id="PS50110">
    <property type="entry name" value="RESPONSE_REGULATORY"/>
    <property type="match status" value="1"/>
</dbReference>
<evidence type="ECO:0000313" key="5">
    <source>
        <dbReference type="Proteomes" id="UP000190341"/>
    </source>
</evidence>
<dbReference type="SUPFAM" id="SSF52172">
    <property type="entry name" value="CheY-like"/>
    <property type="match status" value="1"/>
</dbReference>